<evidence type="ECO:0000313" key="2">
    <source>
        <dbReference type="EMBL" id="EPP35777.1"/>
    </source>
</evidence>
<dbReference type="HOGENOM" id="CLU_3059890_0_0_0"/>
<name>S7J6M8_9CHLA</name>
<evidence type="ECO:0000313" key="3">
    <source>
        <dbReference type="Proteomes" id="UP000016200"/>
    </source>
</evidence>
<sequence length="53" mass="6252">MRIQGTKKKAERRAEAAERGVRRQRRKNRGRGVQMQNKDKSGNRKQNPTEEQC</sequence>
<evidence type="ECO:0000256" key="1">
    <source>
        <dbReference type="SAM" id="MobiDB-lite"/>
    </source>
</evidence>
<comment type="caution">
    <text evidence="2">The sequence shown here is derived from an EMBL/GenBank/DDBJ whole genome shotgun (WGS) entry which is preliminary data.</text>
</comment>
<feature type="compositionally biased region" description="Basic residues" evidence="1">
    <location>
        <begin position="1"/>
        <end position="11"/>
    </location>
</feature>
<feature type="compositionally biased region" description="Polar residues" evidence="1">
    <location>
        <begin position="44"/>
        <end position="53"/>
    </location>
</feature>
<dbReference type="Proteomes" id="UP000016200">
    <property type="component" value="Unassembled WGS sequence"/>
</dbReference>
<protein>
    <submittedName>
        <fullName evidence="2">Uncharacterized protein</fullName>
    </submittedName>
</protein>
<accession>S7J6M8</accession>
<organism evidence="2 3">
    <name type="scientific">Chlamydia ibidis</name>
    <dbReference type="NCBI Taxonomy" id="1405396"/>
    <lineage>
        <taxon>Bacteria</taxon>
        <taxon>Pseudomonadati</taxon>
        <taxon>Chlamydiota</taxon>
        <taxon>Chlamydiia</taxon>
        <taxon>Chlamydiales</taxon>
        <taxon>Chlamydiaceae</taxon>
        <taxon>Chlamydia/Chlamydophila group</taxon>
        <taxon>Chlamydia</taxon>
    </lineage>
</organism>
<reference evidence="2 3" key="1">
    <citation type="submission" date="2013-04" db="EMBL/GenBank/DDBJ databases">
        <title>Genome sequence of Chlamydia psittaci 10-1398/11.</title>
        <authorList>
            <person name="Huot-Creasy H."/>
            <person name="McCracken C.L."/>
            <person name="Humphries M."/>
            <person name="Sachse K."/>
            <person name="Laroucau K."/>
            <person name="Bavoil P."/>
            <person name="Myers G.S."/>
        </authorList>
    </citation>
    <scope>NUCLEOTIDE SEQUENCE [LARGE SCALE GENOMIC DNA]</scope>
    <source>
        <strain evidence="2 3">10_1398_11</strain>
    </source>
</reference>
<feature type="compositionally biased region" description="Basic and acidic residues" evidence="1">
    <location>
        <begin position="12"/>
        <end position="21"/>
    </location>
</feature>
<gene>
    <name evidence="2" type="ORF">CP10139811_1600</name>
</gene>
<proteinExistence type="predicted"/>
<dbReference type="AlphaFoldDB" id="S7J6M8"/>
<feature type="region of interest" description="Disordered" evidence="1">
    <location>
        <begin position="1"/>
        <end position="53"/>
    </location>
</feature>
<dbReference type="EMBL" id="ATNB01000002">
    <property type="protein sequence ID" value="EPP35777.1"/>
    <property type="molecule type" value="Genomic_DNA"/>
</dbReference>